<dbReference type="Gene3D" id="1.10.287.110">
    <property type="entry name" value="DnaJ domain"/>
    <property type="match status" value="1"/>
</dbReference>
<dbReference type="InterPro" id="IPR036869">
    <property type="entry name" value="J_dom_sf"/>
</dbReference>
<dbReference type="AlphaFoldDB" id="A0A8S3V5K1"/>
<gene>
    <name evidence="1" type="ORF">MEDL_64596</name>
</gene>
<dbReference type="PANTHER" id="PTHR46919">
    <property type="entry name" value="ZINC FINGER, C3HC4 TYPE (RING FINGER) FAMILY PROTEIN"/>
    <property type="match status" value="1"/>
</dbReference>
<protein>
    <submittedName>
        <fullName evidence="1">SACS</fullName>
    </submittedName>
</protein>
<dbReference type="Proteomes" id="UP000683360">
    <property type="component" value="Unassembled WGS sequence"/>
</dbReference>
<proteinExistence type="predicted"/>
<dbReference type="OrthoDB" id="6160218at2759"/>
<organism evidence="1 2">
    <name type="scientific">Mytilus edulis</name>
    <name type="common">Blue mussel</name>
    <dbReference type="NCBI Taxonomy" id="6550"/>
    <lineage>
        <taxon>Eukaryota</taxon>
        <taxon>Metazoa</taxon>
        <taxon>Spiralia</taxon>
        <taxon>Lophotrochozoa</taxon>
        <taxon>Mollusca</taxon>
        <taxon>Bivalvia</taxon>
        <taxon>Autobranchia</taxon>
        <taxon>Pteriomorphia</taxon>
        <taxon>Mytilida</taxon>
        <taxon>Mytiloidea</taxon>
        <taxon>Mytilidae</taxon>
        <taxon>Mytilinae</taxon>
        <taxon>Mytilus</taxon>
    </lineage>
</organism>
<comment type="caution">
    <text evidence="1">The sequence shown here is derived from an EMBL/GenBank/DDBJ whole genome shotgun (WGS) entry which is preliminary data.</text>
</comment>
<sequence>MTVLNYIESPNAISKVLDRAGVKKYSISKKSKRSVFPPAGVTVHEEWHCFLDNSFSDFDVGDYVALLLSEEKMDGDKFIPAVYIYAIVFEKIESAETIPIIGNTLRYYLVDVGNEQKSNELVVFLDISDTQKDERPLNDILKDVKEKTKAAWTLPEDERKKIIKRFFKKWHPDKNHGNEKIATEVFKFIKNLVLQMENGEDVDTNTNSTFKQPPEILHFGNISGHGSVILLKIKTIVNKGANHHPDVEQAVADDSINRKFLQ</sequence>
<name>A0A8S3V5K1_MYTED</name>
<dbReference type="SUPFAM" id="SSF46565">
    <property type="entry name" value="Chaperone J-domain"/>
    <property type="match status" value="1"/>
</dbReference>
<evidence type="ECO:0000313" key="1">
    <source>
        <dbReference type="EMBL" id="CAG2253135.1"/>
    </source>
</evidence>
<dbReference type="PANTHER" id="PTHR46919:SF4">
    <property type="entry name" value="SACSIN ISOFORM X1"/>
    <property type="match status" value="1"/>
</dbReference>
<accession>A0A8S3V5K1</accession>
<dbReference type="EMBL" id="CAJPWZ010003139">
    <property type="protein sequence ID" value="CAG2253135.1"/>
    <property type="molecule type" value="Genomic_DNA"/>
</dbReference>
<keyword evidence="2" id="KW-1185">Reference proteome</keyword>
<evidence type="ECO:0000313" key="2">
    <source>
        <dbReference type="Proteomes" id="UP000683360"/>
    </source>
</evidence>
<reference evidence="1" key="1">
    <citation type="submission" date="2021-03" db="EMBL/GenBank/DDBJ databases">
        <authorList>
            <person name="Bekaert M."/>
        </authorList>
    </citation>
    <scope>NUCLEOTIDE SEQUENCE</scope>
</reference>